<organism evidence="1">
    <name type="scientific">hydrothermal vent metagenome</name>
    <dbReference type="NCBI Taxonomy" id="652676"/>
    <lineage>
        <taxon>unclassified sequences</taxon>
        <taxon>metagenomes</taxon>
        <taxon>ecological metagenomes</taxon>
    </lineage>
</organism>
<dbReference type="EMBL" id="UOEW01000044">
    <property type="protein sequence ID" value="VAW33861.1"/>
    <property type="molecule type" value="Genomic_DNA"/>
</dbReference>
<dbReference type="InterPro" id="IPR036113">
    <property type="entry name" value="Asp/Glu-ADT_sf_sub_c"/>
</dbReference>
<name>A0A3B0URY9_9ZZZZ</name>
<dbReference type="PANTHER" id="PTHR15004">
    <property type="entry name" value="GLUTAMYL-TRNA(GLN) AMIDOTRANSFERASE SUBUNIT C, MITOCHONDRIAL"/>
    <property type="match status" value="1"/>
</dbReference>
<dbReference type="Gene3D" id="1.10.20.60">
    <property type="entry name" value="Glu-tRNAGln amidotransferase C subunit, N-terminal domain"/>
    <property type="match status" value="1"/>
</dbReference>
<sequence length="95" mass="10549">MLINRKEVEQIAVLAKLYINAAEIDGIVASLDSVVEMINHINEVNTDAITPMANPMDAVQRLRTDEVTELSNKEQLLSMATTADDDYYLVPTVVE</sequence>
<dbReference type="AlphaFoldDB" id="A0A3B0URY9"/>
<dbReference type="Pfam" id="PF02686">
    <property type="entry name" value="GatC"/>
    <property type="match status" value="1"/>
</dbReference>
<dbReference type="NCBIfam" id="TIGR00135">
    <property type="entry name" value="gatC"/>
    <property type="match status" value="1"/>
</dbReference>
<proteinExistence type="inferred from homology"/>
<dbReference type="InterPro" id="IPR003837">
    <property type="entry name" value="GatC"/>
</dbReference>
<protein>
    <submittedName>
        <fullName evidence="1">Uncharacterized protein</fullName>
    </submittedName>
</protein>
<accession>A0A3B0URY9</accession>
<dbReference type="GO" id="GO:0006450">
    <property type="term" value="P:regulation of translational fidelity"/>
    <property type="evidence" value="ECO:0007669"/>
    <property type="project" value="InterPro"/>
</dbReference>
<dbReference type="SUPFAM" id="SSF141000">
    <property type="entry name" value="Glu-tRNAGln amidotransferase C subunit"/>
    <property type="match status" value="1"/>
</dbReference>
<dbReference type="GO" id="GO:0070681">
    <property type="term" value="P:glutaminyl-tRNAGln biosynthesis via transamidation"/>
    <property type="evidence" value="ECO:0007669"/>
    <property type="project" value="TreeGrafter"/>
</dbReference>
<dbReference type="PANTHER" id="PTHR15004:SF0">
    <property type="entry name" value="GLUTAMYL-TRNA(GLN) AMIDOTRANSFERASE SUBUNIT C, MITOCHONDRIAL"/>
    <property type="match status" value="1"/>
</dbReference>
<dbReference type="HAMAP" id="MF_00122">
    <property type="entry name" value="GatC"/>
    <property type="match status" value="1"/>
</dbReference>
<evidence type="ECO:0000313" key="1">
    <source>
        <dbReference type="EMBL" id="VAW33861.1"/>
    </source>
</evidence>
<gene>
    <name evidence="1" type="ORF">MNBD_GAMMA01-2100</name>
</gene>
<reference evidence="1" key="1">
    <citation type="submission" date="2018-06" db="EMBL/GenBank/DDBJ databases">
        <authorList>
            <person name="Zhirakovskaya E."/>
        </authorList>
    </citation>
    <scope>NUCLEOTIDE SEQUENCE</scope>
</reference>